<evidence type="ECO:0000313" key="2">
    <source>
        <dbReference type="Proteomes" id="UP000295418"/>
    </source>
</evidence>
<proteinExistence type="predicted"/>
<gene>
    <name evidence="1" type="ORF">E0485_07010</name>
</gene>
<accession>A0A4R4EGA9</accession>
<dbReference type="AlphaFoldDB" id="A0A4R4EGA9"/>
<dbReference type="OrthoDB" id="2639209at2"/>
<evidence type="ECO:0000313" key="1">
    <source>
        <dbReference type="EMBL" id="TCZ78819.1"/>
    </source>
</evidence>
<name>A0A4R4EGA9_9BACL</name>
<organism evidence="1 2">
    <name type="scientific">Paenibacillus albiflavus</name>
    <dbReference type="NCBI Taxonomy" id="2545760"/>
    <lineage>
        <taxon>Bacteria</taxon>
        <taxon>Bacillati</taxon>
        <taxon>Bacillota</taxon>
        <taxon>Bacilli</taxon>
        <taxon>Bacillales</taxon>
        <taxon>Paenibacillaceae</taxon>
        <taxon>Paenibacillus</taxon>
    </lineage>
</organism>
<dbReference type="Proteomes" id="UP000295418">
    <property type="component" value="Unassembled WGS sequence"/>
</dbReference>
<keyword evidence="2" id="KW-1185">Reference proteome</keyword>
<protein>
    <submittedName>
        <fullName evidence="1">Uncharacterized protein</fullName>
    </submittedName>
</protein>
<sequence>MECIVHFEINRNGQTKQLRGLVDFTKGTAPTTEQFIGMFNGMGYSVVPDPSGTRTFKSASGESLKIQIKKLDIEGRDDREVPDRERDALIRNFLPTNNRPL</sequence>
<reference evidence="1 2" key="1">
    <citation type="submission" date="2019-03" db="EMBL/GenBank/DDBJ databases">
        <authorList>
            <person name="Kim M.K.M."/>
        </authorList>
    </citation>
    <scope>NUCLEOTIDE SEQUENCE [LARGE SCALE GENOMIC DNA]</scope>
    <source>
        <strain evidence="1 2">18JY21-1</strain>
    </source>
</reference>
<dbReference type="EMBL" id="SKFG01000004">
    <property type="protein sequence ID" value="TCZ78819.1"/>
    <property type="molecule type" value="Genomic_DNA"/>
</dbReference>
<comment type="caution">
    <text evidence="1">The sequence shown here is derived from an EMBL/GenBank/DDBJ whole genome shotgun (WGS) entry which is preliminary data.</text>
</comment>
<dbReference type="RefSeq" id="WP_132417269.1">
    <property type="nucleotide sequence ID" value="NZ_SKFG01000004.1"/>
</dbReference>